<proteinExistence type="predicted"/>
<gene>
    <name evidence="2" type="ORF">PROSTU_02045</name>
</gene>
<sequence>MKIFFKCCIGKLKINPRVITCFSLKVKLNYNSGYLFSFIVIIGLLDKYLIS</sequence>
<reference evidence="3" key="2">
    <citation type="submission" date="2008-04" db="EMBL/GenBank/DDBJ databases">
        <title>Draft genome sequence of Providencia stuartii(ATCC 25827).</title>
        <authorList>
            <person name="Sudarsanam P."/>
            <person name="Ley R."/>
            <person name="Guruge J."/>
            <person name="Turnbaugh P.J."/>
            <person name="Mahowald M."/>
            <person name="Liep D."/>
            <person name="Gordon J."/>
        </authorList>
    </citation>
    <scope>NUCLEOTIDE SEQUENCE [LARGE SCALE GENOMIC DNA]</scope>
    <source>
        <strain evidence="3">ATCC 25827</strain>
    </source>
</reference>
<evidence type="ECO:0000313" key="2">
    <source>
        <dbReference type="EMBL" id="EDU58864.1"/>
    </source>
</evidence>
<evidence type="ECO:0000313" key="3">
    <source>
        <dbReference type="Proteomes" id="UP000004506"/>
    </source>
</evidence>
<evidence type="ECO:0000256" key="1">
    <source>
        <dbReference type="SAM" id="Phobius"/>
    </source>
</evidence>
<dbReference type="EMBL" id="ABJD02000101">
    <property type="protein sequence ID" value="EDU58864.1"/>
    <property type="molecule type" value="Genomic_DNA"/>
</dbReference>
<reference evidence="2 3" key="3">
    <citation type="submission" date="2008-05" db="EMBL/GenBank/DDBJ databases">
        <authorList>
            <person name="Fulton L."/>
            <person name="Clifton S."/>
            <person name="Fulton B."/>
            <person name="Xu J."/>
            <person name="Minx P."/>
            <person name="Pepin K.H."/>
            <person name="Johnson M."/>
            <person name="Thiruvilangam P."/>
            <person name="Bhonagiri V."/>
            <person name="Nash W.E."/>
            <person name="Mardis E.R."/>
            <person name="Wilson R.K."/>
        </authorList>
    </citation>
    <scope>NUCLEOTIDE SEQUENCE [LARGE SCALE GENOMIC DNA]</scope>
    <source>
        <strain evidence="2 3">ATCC 25827</strain>
    </source>
</reference>
<protein>
    <submittedName>
        <fullName evidence="2">Uncharacterized protein</fullName>
    </submittedName>
</protein>
<dbReference type="Proteomes" id="UP000004506">
    <property type="component" value="Unassembled WGS sequence"/>
</dbReference>
<accession>A0AA86YUS3</accession>
<organism evidence="2 3">
    <name type="scientific">Providencia stuartii ATCC 25827</name>
    <dbReference type="NCBI Taxonomy" id="471874"/>
    <lineage>
        <taxon>Bacteria</taxon>
        <taxon>Pseudomonadati</taxon>
        <taxon>Pseudomonadota</taxon>
        <taxon>Gammaproteobacteria</taxon>
        <taxon>Enterobacterales</taxon>
        <taxon>Morganellaceae</taxon>
        <taxon>Providencia</taxon>
    </lineage>
</organism>
<keyword evidence="1" id="KW-0472">Membrane</keyword>
<comment type="caution">
    <text evidence="2">The sequence shown here is derived from an EMBL/GenBank/DDBJ whole genome shotgun (WGS) entry which is preliminary data.</text>
</comment>
<dbReference type="AlphaFoldDB" id="A0AA86YUS3"/>
<keyword evidence="1" id="KW-1133">Transmembrane helix</keyword>
<keyword evidence="1" id="KW-0812">Transmembrane</keyword>
<reference evidence="3" key="1">
    <citation type="submission" date="2008-04" db="EMBL/GenBank/DDBJ databases">
        <title>Draft genome sequence of Providencia stuartii (ATCC 25827).</title>
        <authorList>
            <person name="Sudarsanam P."/>
            <person name="Ley R."/>
            <person name="Guruge J."/>
            <person name="Turnbaugh P.J."/>
            <person name="Mahowald M."/>
            <person name="Liep D."/>
            <person name="Gordon J."/>
        </authorList>
    </citation>
    <scope>NUCLEOTIDE SEQUENCE [LARGE SCALE GENOMIC DNA]</scope>
    <source>
        <strain evidence="3">ATCC 25827</strain>
    </source>
</reference>
<feature type="transmembrane region" description="Helical" evidence="1">
    <location>
        <begin position="32"/>
        <end position="50"/>
    </location>
</feature>
<name>A0AA86YUS3_PROST</name>